<sequence>IESGTYSDLIKENNHFSNFLSNAFVNDEAVNKTEGNETEKRIDNIKKSALNVEDNEENILHETEKSGKLIEIEKIENGHLKFKTLLEYNKSTSLLLTFLFLIGYGIMNVFNALSSFWLTDWTNANISESGDRKTKTFRILTYGLLGTGHLLFSFISELIGVKMIMNSSRSLHQNMLKSIMHSTMQFFESTPIGRILNRFSKDLNSIEVIIPIFFKDFIFCLFDLITASVVISISTPLFLTVLAPIAIVYFFIQRYYVSSSSKLKRLDSASKSPIFSHFGETLNGISTIKAYKAQHRFINAIEKKIDYNNSFFYPSIVSNRWSAIGLEVLGNVMTLFACIFAVIAKGNISPGIIGMSITFALNISGVMSFAVKSAADLESNLTSVERIKEYCITPQESEWENTNYKPDPEWPQIGEIKFKDYSVRYREDLDFALRNLNFDIKPAEKIGIVGRTGAGKSSLSLCLFRLLESKEGEIIIDGMNIKRMDEATAAIDHNTDEIVQETIRSSFAQCTMLTIAHRLNTILDSDRIMVLDKGRIVELDTPKKLLVNKNSIFYSMALMAGIVNQF</sequence>
<dbReference type="Gene3D" id="1.20.1560.10">
    <property type="entry name" value="ABC transporter type 1, transmembrane domain"/>
    <property type="match status" value="1"/>
</dbReference>
<dbReference type="InterPro" id="IPR050173">
    <property type="entry name" value="ABC_transporter_C-like"/>
</dbReference>
<organism evidence="14 15">
    <name type="scientific">Brachionus calyciflorus</name>
    <dbReference type="NCBI Taxonomy" id="104777"/>
    <lineage>
        <taxon>Eukaryota</taxon>
        <taxon>Metazoa</taxon>
        <taxon>Spiralia</taxon>
        <taxon>Gnathifera</taxon>
        <taxon>Rotifera</taxon>
        <taxon>Eurotatoria</taxon>
        <taxon>Monogononta</taxon>
        <taxon>Pseudotrocha</taxon>
        <taxon>Ploima</taxon>
        <taxon>Brachionidae</taxon>
        <taxon>Brachionus</taxon>
    </lineage>
</organism>
<accession>A0A814NRW3</accession>
<keyword evidence="15" id="KW-1185">Reference proteome</keyword>
<protein>
    <recommendedName>
        <fullName evidence="10">ABC-type glutathione-S-conjugate transporter</fullName>
        <ecNumber evidence="10">7.6.2.3</ecNumber>
    </recommendedName>
</protein>
<dbReference type="CDD" id="cd18603">
    <property type="entry name" value="ABC_6TM_MRP1_2_3_6_D2_like"/>
    <property type="match status" value="1"/>
</dbReference>
<feature type="transmembrane region" description="Helical" evidence="12">
    <location>
        <begin position="208"/>
        <end position="231"/>
    </location>
</feature>
<evidence type="ECO:0000256" key="10">
    <source>
        <dbReference type="ARBA" id="ARBA00024220"/>
    </source>
</evidence>
<evidence type="ECO:0000259" key="13">
    <source>
        <dbReference type="PROSITE" id="PS50929"/>
    </source>
</evidence>
<evidence type="ECO:0000256" key="5">
    <source>
        <dbReference type="ARBA" id="ARBA00022737"/>
    </source>
</evidence>
<feature type="transmembrane region" description="Helical" evidence="12">
    <location>
        <begin position="94"/>
        <end position="119"/>
    </location>
</feature>
<comment type="subcellular location">
    <subcellularLocation>
        <location evidence="1">Endomembrane system</location>
        <topology evidence="1">Multi-pass membrane protein</topology>
    </subcellularLocation>
</comment>
<feature type="transmembrane region" description="Helical" evidence="12">
    <location>
        <begin position="350"/>
        <end position="371"/>
    </location>
</feature>
<keyword evidence="4 12" id="KW-0812">Transmembrane</keyword>
<dbReference type="OrthoDB" id="6500128at2759"/>
<dbReference type="GO" id="GO:0016887">
    <property type="term" value="F:ATP hydrolysis activity"/>
    <property type="evidence" value="ECO:0007669"/>
    <property type="project" value="InterPro"/>
</dbReference>
<dbReference type="InterPro" id="IPR027417">
    <property type="entry name" value="P-loop_NTPase"/>
</dbReference>
<feature type="transmembrane region" description="Helical" evidence="12">
    <location>
        <begin position="139"/>
        <end position="161"/>
    </location>
</feature>
<feature type="transmembrane region" description="Helical" evidence="12">
    <location>
        <begin position="237"/>
        <end position="257"/>
    </location>
</feature>
<gene>
    <name evidence="14" type="ORF">OXX778_LOCUS20818</name>
</gene>
<feature type="domain" description="ABC transmembrane type-1" evidence="13">
    <location>
        <begin position="98"/>
        <end position="379"/>
    </location>
</feature>
<dbReference type="InterPro" id="IPR003439">
    <property type="entry name" value="ABC_transporter-like_ATP-bd"/>
</dbReference>
<feature type="transmembrane region" description="Helical" evidence="12">
    <location>
        <begin position="324"/>
        <end position="344"/>
    </location>
</feature>
<evidence type="ECO:0000313" key="15">
    <source>
        <dbReference type="Proteomes" id="UP000663879"/>
    </source>
</evidence>
<evidence type="ECO:0000256" key="6">
    <source>
        <dbReference type="ARBA" id="ARBA00022741"/>
    </source>
</evidence>
<keyword evidence="6" id="KW-0547">Nucleotide-binding</keyword>
<comment type="caution">
    <text evidence="14">The sequence shown here is derived from an EMBL/GenBank/DDBJ whole genome shotgun (WGS) entry which is preliminary data.</text>
</comment>
<dbReference type="InterPro" id="IPR036640">
    <property type="entry name" value="ABC1_TM_sf"/>
</dbReference>
<evidence type="ECO:0000256" key="7">
    <source>
        <dbReference type="ARBA" id="ARBA00022840"/>
    </source>
</evidence>
<keyword evidence="9 12" id="KW-0472">Membrane</keyword>
<keyword evidence="8 12" id="KW-1133">Transmembrane helix</keyword>
<dbReference type="Gene3D" id="3.40.50.300">
    <property type="entry name" value="P-loop containing nucleotide triphosphate hydrolases"/>
    <property type="match status" value="2"/>
</dbReference>
<evidence type="ECO:0000256" key="2">
    <source>
        <dbReference type="ARBA" id="ARBA00009726"/>
    </source>
</evidence>
<dbReference type="Pfam" id="PF00005">
    <property type="entry name" value="ABC_tran"/>
    <property type="match status" value="1"/>
</dbReference>
<dbReference type="SUPFAM" id="SSF52540">
    <property type="entry name" value="P-loop containing nucleoside triphosphate hydrolases"/>
    <property type="match status" value="1"/>
</dbReference>
<evidence type="ECO:0000313" key="14">
    <source>
        <dbReference type="EMBL" id="CAF1094123.1"/>
    </source>
</evidence>
<dbReference type="InterPro" id="IPR011527">
    <property type="entry name" value="ABC1_TM_dom"/>
</dbReference>
<dbReference type="SUPFAM" id="SSF90123">
    <property type="entry name" value="ABC transporter transmembrane region"/>
    <property type="match status" value="1"/>
</dbReference>
<dbReference type="EMBL" id="CAJNOC010007212">
    <property type="protein sequence ID" value="CAF1094123.1"/>
    <property type="molecule type" value="Genomic_DNA"/>
</dbReference>
<evidence type="ECO:0000256" key="8">
    <source>
        <dbReference type="ARBA" id="ARBA00022989"/>
    </source>
</evidence>
<dbReference type="InterPro" id="IPR003593">
    <property type="entry name" value="AAA+_ATPase"/>
</dbReference>
<dbReference type="GO" id="GO:0015431">
    <property type="term" value="F:ABC-type glutathione S-conjugate transporter activity"/>
    <property type="evidence" value="ECO:0007669"/>
    <property type="project" value="UniProtKB-EC"/>
</dbReference>
<evidence type="ECO:0000256" key="1">
    <source>
        <dbReference type="ARBA" id="ARBA00004127"/>
    </source>
</evidence>
<comment type="similarity">
    <text evidence="2">Belongs to the ABC transporter superfamily. ABCC family. Conjugate transporter (TC 3.A.1.208) subfamily.</text>
</comment>
<dbReference type="EC" id="7.6.2.3" evidence="10"/>
<dbReference type="PANTHER" id="PTHR24223:SF415">
    <property type="entry name" value="FI20190P1"/>
    <property type="match status" value="1"/>
</dbReference>
<feature type="non-terminal residue" evidence="14">
    <location>
        <position position="566"/>
    </location>
</feature>
<dbReference type="SMART" id="SM00382">
    <property type="entry name" value="AAA"/>
    <property type="match status" value="1"/>
</dbReference>
<comment type="catalytic activity">
    <reaction evidence="11">
        <text>leukotriene C4(in) + ATP + H2O = leukotriene C4(out) + ADP + phosphate + H(+)</text>
        <dbReference type="Rhea" id="RHEA:38963"/>
        <dbReference type="ChEBI" id="CHEBI:15377"/>
        <dbReference type="ChEBI" id="CHEBI:15378"/>
        <dbReference type="ChEBI" id="CHEBI:30616"/>
        <dbReference type="ChEBI" id="CHEBI:43474"/>
        <dbReference type="ChEBI" id="CHEBI:57973"/>
        <dbReference type="ChEBI" id="CHEBI:456216"/>
    </reaction>
    <physiologicalReaction direction="left-to-right" evidence="11">
        <dbReference type="Rhea" id="RHEA:38964"/>
    </physiologicalReaction>
</comment>
<keyword evidence="5" id="KW-0677">Repeat</keyword>
<evidence type="ECO:0000256" key="11">
    <source>
        <dbReference type="ARBA" id="ARBA00047523"/>
    </source>
</evidence>
<dbReference type="PROSITE" id="PS50929">
    <property type="entry name" value="ABC_TM1F"/>
    <property type="match status" value="1"/>
</dbReference>
<keyword evidence="7" id="KW-0067">ATP-binding</keyword>
<keyword evidence="3" id="KW-0813">Transport</keyword>
<name>A0A814NRW3_9BILA</name>
<dbReference type="Proteomes" id="UP000663879">
    <property type="component" value="Unassembled WGS sequence"/>
</dbReference>
<dbReference type="GO" id="GO:0005774">
    <property type="term" value="C:vacuolar membrane"/>
    <property type="evidence" value="ECO:0007669"/>
    <property type="project" value="UniProtKB-SubCell"/>
</dbReference>
<evidence type="ECO:0000256" key="4">
    <source>
        <dbReference type="ARBA" id="ARBA00022692"/>
    </source>
</evidence>
<evidence type="ECO:0000256" key="3">
    <source>
        <dbReference type="ARBA" id="ARBA00022448"/>
    </source>
</evidence>
<dbReference type="AlphaFoldDB" id="A0A814NRW3"/>
<dbReference type="Pfam" id="PF00664">
    <property type="entry name" value="ABC_membrane"/>
    <property type="match status" value="1"/>
</dbReference>
<dbReference type="FunFam" id="1.20.1560.10:FF:000001">
    <property type="entry name" value="ATP-binding cassette subfamily C member 1"/>
    <property type="match status" value="1"/>
</dbReference>
<proteinExistence type="inferred from homology"/>
<evidence type="ECO:0000256" key="12">
    <source>
        <dbReference type="SAM" id="Phobius"/>
    </source>
</evidence>
<dbReference type="GO" id="GO:0005524">
    <property type="term" value="F:ATP binding"/>
    <property type="evidence" value="ECO:0007669"/>
    <property type="project" value="UniProtKB-KW"/>
</dbReference>
<reference evidence="14" key="1">
    <citation type="submission" date="2021-02" db="EMBL/GenBank/DDBJ databases">
        <authorList>
            <person name="Nowell W R."/>
        </authorList>
    </citation>
    <scope>NUCLEOTIDE SEQUENCE</scope>
    <source>
        <strain evidence="14">Ploen Becks lab</strain>
    </source>
</reference>
<dbReference type="PANTHER" id="PTHR24223">
    <property type="entry name" value="ATP-BINDING CASSETTE SUB-FAMILY C"/>
    <property type="match status" value="1"/>
</dbReference>
<evidence type="ECO:0000256" key="9">
    <source>
        <dbReference type="ARBA" id="ARBA00023136"/>
    </source>
</evidence>